<evidence type="ECO:0000313" key="5">
    <source>
        <dbReference type="Proteomes" id="UP001497522"/>
    </source>
</evidence>
<evidence type="ECO:0000259" key="3">
    <source>
        <dbReference type="PROSITE" id="PS50846"/>
    </source>
</evidence>
<dbReference type="PROSITE" id="PS50846">
    <property type="entry name" value="HMA_2"/>
    <property type="match status" value="1"/>
</dbReference>
<protein>
    <recommendedName>
        <fullName evidence="3">HMA domain-containing protein</fullName>
    </recommendedName>
</protein>
<dbReference type="PANTHER" id="PTHR22814">
    <property type="entry name" value="COPPER TRANSPORT PROTEIN ATOX1-RELATED"/>
    <property type="match status" value="1"/>
</dbReference>
<feature type="domain" description="HMA" evidence="3">
    <location>
        <begin position="36"/>
        <end position="100"/>
    </location>
</feature>
<proteinExistence type="predicted"/>
<dbReference type="CDD" id="cd00371">
    <property type="entry name" value="HMA"/>
    <property type="match status" value="1"/>
</dbReference>
<dbReference type="EMBL" id="OZ023715">
    <property type="protein sequence ID" value="CAK9864445.1"/>
    <property type="molecule type" value="Genomic_DNA"/>
</dbReference>
<dbReference type="PANTHER" id="PTHR22814:SF336">
    <property type="entry name" value="HEAVY METAL-ASSOCIATED ISOPRENYLATED PLANT PROTEIN 23"/>
    <property type="match status" value="1"/>
</dbReference>
<dbReference type="Proteomes" id="UP001497522">
    <property type="component" value="Chromosome 14"/>
</dbReference>
<sequence>MFHYGGYGDYHPQWMTPPPGFQLVPVQPKKPEKKKQQQVTLKVKMCCSKCEEIVREEIGQVPGVEEVKITDRASSKVVVIGKADPEQVLKKAKKVDKKAKLKKEEKEEKEEEESSTTCSTDPHNCFAPVYAPIGVAPVYAPISFVPVPPLEQSGPYRPSQSYGPSSSSYYYPPAPEYYPDCPTWYPYNPWYPY</sequence>
<feature type="region of interest" description="Disordered" evidence="2">
    <location>
        <begin position="93"/>
        <end position="120"/>
    </location>
</feature>
<dbReference type="SUPFAM" id="SSF55008">
    <property type="entry name" value="HMA, heavy metal-associated domain"/>
    <property type="match status" value="1"/>
</dbReference>
<name>A0ABP1APE7_9BRYO</name>
<accession>A0ABP1APE7</accession>
<keyword evidence="5" id="KW-1185">Reference proteome</keyword>
<dbReference type="Pfam" id="PF00403">
    <property type="entry name" value="HMA"/>
    <property type="match status" value="1"/>
</dbReference>
<keyword evidence="1" id="KW-0479">Metal-binding</keyword>
<evidence type="ECO:0000256" key="1">
    <source>
        <dbReference type="ARBA" id="ARBA00022723"/>
    </source>
</evidence>
<gene>
    <name evidence="4" type="ORF">CSSPJE1EN2_LOCUS7440</name>
</gene>
<evidence type="ECO:0000256" key="2">
    <source>
        <dbReference type="SAM" id="MobiDB-lite"/>
    </source>
</evidence>
<dbReference type="InterPro" id="IPR036163">
    <property type="entry name" value="HMA_dom_sf"/>
</dbReference>
<organism evidence="4 5">
    <name type="scientific">Sphagnum jensenii</name>
    <dbReference type="NCBI Taxonomy" id="128206"/>
    <lineage>
        <taxon>Eukaryota</taxon>
        <taxon>Viridiplantae</taxon>
        <taxon>Streptophyta</taxon>
        <taxon>Embryophyta</taxon>
        <taxon>Bryophyta</taxon>
        <taxon>Sphagnophytina</taxon>
        <taxon>Sphagnopsida</taxon>
        <taxon>Sphagnales</taxon>
        <taxon>Sphagnaceae</taxon>
        <taxon>Sphagnum</taxon>
    </lineage>
</organism>
<dbReference type="Gene3D" id="3.30.70.100">
    <property type="match status" value="1"/>
</dbReference>
<dbReference type="InterPro" id="IPR006121">
    <property type="entry name" value="HMA_dom"/>
</dbReference>
<reference evidence="4" key="1">
    <citation type="submission" date="2024-03" db="EMBL/GenBank/DDBJ databases">
        <authorList>
            <consortium name="ELIXIR-Norway"/>
            <consortium name="Elixir Norway"/>
        </authorList>
    </citation>
    <scope>NUCLEOTIDE SEQUENCE</scope>
</reference>
<evidence type="ECO:0000313" key="4">
    <source>
        <dbReference type="EMBL" id="CAK9864445.1"/>
    </source>
</evidence>